<evidence type="ECO:0000313" key="2">
    <source>
        <dbReference type="EMBL" id="MCF7530279.1"/>
    </source>
</evidence>
<dbReference type="EMBL" id="JAKKDL010000012">
    <property type="protein sequence ID" value="MCF7530279.1"/>
    <property type="molecule type" value="Genomic_DNA"/>
</dbReference>
<reference evidence="2" key="1">
    <citation type="submission" date="2022-01" db="EMBL/GenBank/DDBJ databases">
        <title>Neisseria sp. ZJ104.</title>
        <authorList>
            <person name="Yang C."/>
        </authorList>
    </citation>
    <scope>NUCLEOTIDE SEQUENCE</scope>
    <source>
        <strain evidence="2">ZJ104</strain>
    </source>
</reference>
<proteinExistence type="predicted"/>
<dbReference type="InterPro" id="IPR007074">
    <property type="entry name" value="LicD/FKTN/FKRP_NTP_transf"/>
</dbReference>
<dbReference type="PANTHER" id="PTHR43404:SF2">
    <property type="entry name" value="LIPOPOLYSACCHARIDE CHOLINEPHOSPHOTRANSFERASE LICD"/>
    <property type="match status" value="1"/>
</dbReference>
<sequence>MKEISLREQQLISLDILTYFDEICEKNNIKYSLGGGTLIGAVRHQGFIPWDDDIDVYMLRDEYLRFIQIWKDKDTEHSYYKLSSAEDINGTMVGEITKIFDTRTYLLEPNGKENSIFIDIFILDYVPNEPNLIFQMMKKHRRLKLRLTSCRKKIYKYKDNKILHRLFTKLTDYFFNKMTKNLELFRLKYTGNNCDYICLVMSDYYGNWEKSYMPKEYFLQFQKTKFENKLFPITSFYDQHLTEYYGNYMELPPEKDRRSHHTVKVCWK</sequence>
<evidence type="ECO:0000259" key="1">
    <source>
        <dbReference type="Pfam" id="PF04991"/>
    </source>
</evidence>
<dbReference type="Proteomes" id="UP001201397">
    <property type="component" value="Unassembled WGS sequence"/>
</dbReference>
<name>A0AAW5AG36_9NEIS</name>
<dbReference type="InterPro" id="IPR052942">
    <property type="entry name" value="LPS_cholinephosphotransferase"/>
</dbReference>
<comment type="caution">
    <text evidence="2">The sequence shown here is derived from an EMBL/GenBank/DDBJ whole genome shotgun (WGS) entry which is preliminary data.</text>
</comment>
<dbReference type="PANTHER" id="PTHR43404">
    <property type="entry name" value="LIPOPOLYSACCHARIDE CHOLINEPHOSPHOTRANSFERASE LICD"/>
    <property type="match status" value="1"/>
</dbReference>
<accession>A0AAW5AG36</accession>
<dbReference type="GO" id="GO:0009100">
    <property type="term" value="P:glycoprotein metabolic process"/>
    <property type="evidence" value="ECO:0007669"/>
    <property type="project" value="UniProtKB-ARBA"/>
</dbReference>
<feature type="domain" description="LicD/FKTN/FKRP nucleotidyltransferase" evidence="1">
    <location>
        <begin position="24"/>
        <end position="246"/>
    </location>
</feature>
<dbReference type="Pfam" id="PF04991">
    <property type="entry name" value="LicD"/>
    <property type="match status" value="1"/>
</dbReference>
<organism evidence="2 3">
    <name type="scientific">Neisseria lisongii</name>
    <dbReference type="NCBI Taxonomy" id="2912188"/>
    <lineage>
        <taxon>Bacteria</taxon>
        <taxon>Pseudomonadati</taxon>
        <taxon>Pseudomonadota</taxon>
        <taxon>Betaproteobacteria</taxon>
        <taxon>Neisseriales</taxon>
        <taxon>Neisseriaceae</taxon>
        <taxon>Neisseria</taxon>
    </lineage>
</organism>
<dbReference type="RefSeq" id="WP_237093157.1">
    <property type="nucleotide sequence ID" value="NZ_JAKKDL010000012.1"/>
</dbReference>
<gene>
    <name evidence="2" type="ORF">L4H06_08585</name>
</gene>
<dbReference type="AlphaFoldDB" id="A0AAW5AG36"/>
<protein>
    <submittedName>
        <fullName evidence="2">LicD family protein</fullName>
    </submittedName>
</protein>
<evidence type="ECO:0000313" key="3">
    <source>
        <dbReference type="Proteomes" id="UP001201397"/>
    </source>
</evidence>